<protein>
    <submittedName>
        <fullName evidence="2">Uncharacterized protein</fullName>
    </submittedName>
</protein>
<comment type="caution">
    <text evidence="2">The sequence shown here is derived from an EMBL/GenBank/DDBJ whole genome shotgun (WGS) entry which is preliminary data.</text>
</comment>
<dbReference type="PANTHER" id="PTHR47580:SF1">
    <property type="entry name" value="PHOSPHOGLYCERATE MUTASE FAMILY PROTEIN"/>
    <property type="match status" value="1"/>
</dbReference>
<feature type="compositionally biased region" description="Basic and acidic residues" evidence="1">
    <location>
        <begin position="309"/>
        <end position="337"/>
    </location>
</feature>
<feature type="region of interest" description="Disordered" evidence="1">
    <location>
        <begin position="309"/>
        <end position="381"/>
    </location>
</feature>
<dbReference type="EMBL" id="JAGRRH010000005">
    <property type="protein sequence ID" value="KAG7369570.1"/>
    <property type="molecule type" value="Genomic_DNA"/>
</dbReference>
<gene>
    <name evidence="2" type="ORF">IV203_027316</name>
</gene>
<dbReference type="InterPro" id="IPR006311">
    <property type="entry name" value="TAT_signal"/>
</dbReference>
<dbReference type="PANTHER" id="PTHR47580">
    <property type="entry name" value="PHOSPHOGLYCERATE MUTASE FAMILY PROTEIN"/>
    <property type="match status" value="1"/>
</dbReference>
<feature type="region of interest" description="Disordered" evidence="1">
    <location>
        <begin position="542"/>
        <end position="565"/>
    </location>
</feature>
<evidence type="ECO:0000313" key="2">
    <source>
        <dbReference type="EMBL" id="KAG7369570.1"/>
    </source>
</evidence>
<name>A0A9K3LXG7_9STRA</name>
<feature type="compositionally biased region" description="Basic and acidic residues" evidence="1">
    <location>
        <begin position="617"/>
        <end position="628"/>
    </location>
</feature>
<reference evidence="2" key="2">
    <citation type="submission" date="2021-04" db="EMBL/GenBank/DDBJ databases">
        <authorList>
            <person name="Podell S."/>
        </authorList>
    </citation>
    <scope>NUCLEOTIDE SEQUENCE</scope>
    <source>
        <strain evidence="2">Hildebrandi</strain>
    </source>
</reference>
<organism evidence="2 3">
    <name type="scientific">Nitzschia inconspicua</name>
    <dbReference type="NCBI Taxonomy" id="303405"/>
    <lineage>
        <taxon>Eukaryota</taxon>
        <taxon>Sar</taxon>
        <taxon>Stramenopiles</taxon>
        <taxon>Ochrophyta</taxon>
        <taxon>Bacillariophyta</taxon>
        <taxon>Bacillariophyceae</taxon>
        <taxon>Bacillariophycidae</taxon>
        <taxon>Bacillariales</taxon>
        <taxon>Bacillariaceae</taxon>
        <taxon>Nitzschia</taxon>
    </lineage>
</organism>
<feature type="compositionally biased region" description="Basic and acidic residues" evidence="1">
    <location>
        <begin position="346"/>
        <end position="371"/>
    </location>
</feature>
<keyword evidence="3" id="KW-1185">Reference proteome</keyword>
<dbReference type="OrthoDB" id="4531at2759"/>
<feature type="compositionally biased region" description="Polar residues" evidence="1">
    <location>
        <begin position="631"/>
        <end position="642"/>
    </location>
</feature>
<proteinExistence type="predicted"/>
<evidence type="ECO:0000256" key="1">
    <source>
        <dbReference type="SAM" id="MobiDB-lite"/>
    </source>
</evidence>
<feature type="region of interest" description="Disordered" evidence="1">
    <location>
        <begin position="617"/>
        <end position="642"/>
    </location>
</feature>
<dbReference type="PROSITE" id="PS51318">
    <property type="entry name" value="TAT"/>
    <property type="match status" value="1"/>
</dbReference>
<dbReference type="AlphaFoldDB" id="A0A9K3LXG7"/>
<sequence length="642" mass="71549">MMTMTLDRRQLFQSVAKVALSSATALTTTTTVFPLPAHAGGLLQFPVTKAVPLKNKYHLIRAGTSELEQDGIYSTNPLFLTNRENQMHPKGNTLIKRALEKLPSNQLPTVIYHSLAANGMDTGDLIARELKLGRDRLLPEFTYLDQRGIGLWDSSDMSIVKPALWALDELEAGPEGFGARPPANEDGTPNETLHDQFIRLRQFISLQESRTSGETILIIFPDGTGPALFSAMIAGIPFNKVHVLEMVPGELRLDITPESIKALYEQRKNDPDYLAVIEDGKEKLVTLRQKQKDGTLQEWISLKDSRAEEERQDLERQLQERKQAEEARAMERKKQEQAKAQAMAEAKQKADEERRKQNEIKKQKELERQAERVAAFSSSNGDVTRKEITVPDQSSISWGVLAGTVSLGLLGMGVFSMGAGNNDTATPKGKQPETETINIIGNITDSLFVPPDAESLPIDLHSSEFPRGSFEEGDTLMNDVLQTLMEERNPVDNIVNQETPRAVSNVTTNSTNGIVDFGIKMEKAEQQLKDALVEASKVQEQKRQPSLYGKEISPPTSTNTELLDEDDTFFRPNYSDDGANDWLKVLVQIRDEDDSEDGGENVDNLFFPSYLVEEKGMSVENNQDRKGANDSFRNSTISARDI</sequence>
<dbReference type="Proteomes" id="UP000693970">
    <property type="component" value="Unassembled WGS sequence"/>
</dbReference>
<reference evidence="2" key="1">
    <citation type="journal article" date="2021" name="Sci. Rep.">
        <title>Diploid genomic architecture of Nitzschia inconspicua, an elite biomass production diatom.</title>
        <authorList>
            <person name="Oliver A."/>
            <person name="Podell S."/>
            <person name="Pinowska A."/>
            <person name="Traller J.C."/>
            <person name="Smith S.R."/>
            <person name="McClure R."/>
            <person name="Beliaev A."/>
            <person name="Bohutskyi P."/>
            <person name="Hill E.A."/>
            <person name="Rabines A."/>
            <person name="Zheng H."/>
            <person name="Allen L.Z."/>
            <person name="Kuo A."/>
            <person name="Grigoriev I.V."/>
            <person name="Allen A.E."/>
            <person name="Hazlebeck D."/>
            <person name="Allen E.E."/>
        </authorList>
    </citation>
    <scope>NUCLEOTIDE SEQUENCE</scope>
    <source>
        <strain evidence="2">Hildebrandi</strain>
    </source>
</reference>
<accession>A0A9K3LXG7</accession>
<evidence type="ECO:0000313" key="3">
    <source>
        <dbReference type="Proteomes" id="UP000693970"/>
    </source>
</evidence>